<dbReference type="CDD" id="cd16442">
    <property type="entry name" value="BPL"/>
    <property type="match status" value="1"/>
</dbReference>
<dbReference type="GO" id="GO:0005737">
    <property type="term" value="C:cytoplasm"/>
    <property type="evidence" value="ECO:0007669"/>
    <property type="project" value="TreeGrafter"/>
</dbReference>
<dbReference type="InterPro" id="IPR004143">
    <property type="entry name" value="BPL_LPL_catalytic"/>
</dbReference>
<dbReference type="PROSITE" id="PS51733">
    <property type="entry name" value="BPL_LPL_CATALYTIC"/>
    <property type="match status" value="1"/>
</dbReference>
<dbReference type="NCBIfam" id="TIGR00121">
    <property type="entry name" value="birA_ligase"/>
    <property type="match status" value="1"/>
</dbReference>
<protein>
    <submittedName>
        <fullName evidence="3">Unannotated protein</fullName>
    </submittedName>
</protein>
<evidence type="ECO:0000313" key="3">
    <source>
        <dbReference type="EMBL" id="CAB4593542.1"/>
    </source>
</evidence>
<proteinExistence type="predicted"/>
<reference evidence="3" key="1">
    <citation type="submission" date="2020-05" db="EMBL/GenBank/DDBJ databases">
        <authorList>
            <person name="Chiriac C."/>
            <person name="Salcher M."/>
            <person name="Ghai R."/>
            <person name="Kavagutti S V."/>
        </authorList>
    </citation>
    <scope>NUCLEOTIDE SEQUENCE</scope>
</reference>
<dbReference type="InterPro" id="IPR004408">
    <property type="entry name" value="Biotin_CoA_COase_ligase"/>
</dbReference>
<dbReference type="GO" id="GO:0004077">
    <property type="term" value="F:biotin--[biotin carboxyl-carrier protein] ligase activity"/>
    <property type="evidence" value="ECO:0007669"/>
    <property type="project" value="InterPro"/>
</dbReference>
<evidence type="ECO:0000259" key="2">
    <source>
        <dbReference type="PROSITE" id="PS51733"/>
    </source>
</evidence>
<accession>A0A6J6FWW7</accession>
<dbReference type="PANTHER" id="PTHR12835:SF5">
    <property type="entry name" value="BIOTIN--PROTEIN LIGASE"/>
    <property type="match status" value="1"/>
</dbReference>
<dbReference type="InterPro" id="IPR045864">
    <property type="entry name" value="aa-tRNA-synth_II/BPL/LPL"/>
</dbReference>
<sequence length="291" mass="31408">MNCLIESVAKVLNFPGGCMQILVHTPTVLVVSTLRTPLDGANINSAVKNSYWRVSVVDVTGSTHNDLVLLARNGKANHGDVIVAEFQTHGRGRLDRTFESPSHSALLFSMYIQPQIDVNDWGWLALLAGMATSNAIAATNIFGLNKQPQLKWPNDVLIGDKKVSGILAERIDTEGVVIGIGINVSTTLEELPVTTATSLAIESGTPWDRNLLLVKILEEFAETIKRWEAKDVTLSSQYLKMSATVGRQVRIQAPDGNSLESQAVGIDANGSLVLRSGEHVSVGDVVHLHAN</sequence>
<dbReference type="Pfam" id="PF02237">
    <property type="entry name" value="BPL_C"/>
    <property type="match status" value="1"/>
</dbReference>
<dbReference type="SUPFAM" id="SSF55681">
    <property type="entry name" value="Class II aaRS and biotin synthetases"/>
    <property type="match status" value="1"/>
</dbReference>
<dbReference type="Pfam" id="PF03099">
    <property type="entry name" value="BPL_LplA_LipB"/>
    <property type="match status" value="1"/>
</dbReference>
<dbReference type="Gene3D" id="2.30.30.100">
    <property type="match status" value="1"/>
</dbReference>
<feature type="domain" description="BPL/LPL catalytic" evidence="2">
    <location>
        <begin position="38"/>
        <end position="228"/>
    </location>
</feature>
<dbReference type="AlphaFoldDB" id="A0A6J6FWW7"/>
<gene>
    <name evidence="3" type="ORF">UFOPK1773_00969</name>
</gene>
<name>A0A6J6FWW7_9ZZZZ</name>
<evidence type="ECO:0000256" key="1">
    <source>
        <dbReference type="ARBA" id="ARBA00022598"/>
    </source>
</evidence>
<dbReference type="InterPro" id="IPR003142">
    <property type="entry name" value="BPL_C"/>
</dbReference>
<dbReference type="EMBL" id="CAEZUA010000069">
    <property type="protein sequence ID" value="CAB4593542.1"/>
    <property type="molecule type" value="Genomic_DNA"/>
</dbReference>
<keyword evidence="1" id="KW-0436">Ligase</keyword>
<organism evidence="3">
    <name type="scientific">freshwater metagenome</name>
    <dbReference type="NCBI Taxonomy" id="449393"/>
    <lineage>
        <taxon>unclassified sequences</taxon>
        <taxon>metagenomes</taxon>
        <taxon>ecological metagenomes</taxon>
    </lineage>
</organism>
<dbReference type="PANTHER" id="PTHR12835">
    <property type="entry name" value="BIOTIN PROTEIN LIGASE"/>
    <property type="match status" value="1"/>
</dbReference>
<dbReference type="Gene3D" id="3.30.930.10">
    <property type="entry name" value="Bira Bifunctional Protein, Domain 2"/>
    <property type="match status" value="1"/>
</dbReference>